<dbReference type="STRING" id="1191523.MROS_1229"/>
<dbReference type="InterPro" id="IPR003661">
    <property type="entry name" value="HisK_dim/P_dom"/>
</dbReference>
<keyword evidence="9" id="KW-0067">ATP-binding</keyword>
<dbReference type="CDD" id="cd00082">
    <property type="entry name" value="HisKA"/>
    <property type="match status" value="1"/>
</dbReference>
<keyword evidence="12" id="KW-0175">Coiled coil</keyword>
<dbReference type="Pfam" id="PF08447">
    <property type="entry name" value="PAS_3"/>
    <property type="match status" value="1"/>
</dbReference>
<dbReference type="GO" id="GO:0005886">
    <property type="term" value="C:plasma membrane"/>
    <property type="evidence" value="ECO:0007669"/>
    <property type="project" value="UniProtKB-SubCell"/>
</dbReference>
<keyword evidence="8 16" id="KW-0418">Kinase</keyword>
<dbReference type="NCBIfam" id="TIGR00229">
    <property type="entry name" value="sensory_box"/>
    <property type="match status" value="2"/>
</dbReference>
<dbReference type="InterPro" id="IPR035965">
    <property type="entry name" value="PAS-like_dom_sf"/>
</dbReference>
<comment type="subcellular location">
    <subcellularLocation>
        <location evidence="2">Cell membrane</location>
    </subcellularLocation>
</comment>
<dbReference type="Pfam" id="PF00512">
    <property type="entry name" value="HisKA"/>
    <property type="match status" value="1"/>
</dbReference>
<keyword evidence="17" id="KW-1185">Reference proteome</keyword>
<dbReference type="KEGG" id="mro:MROS_1229"/>
<dbReference type="AlphaFoldDB" id="I7A3K9"/>
<dbReference type="Pfam" id="PF02518">
    <property type="entry name" value="HATPase_c"/>
    <property type="match status" value="1"/>
</dbReference>
<dbReference type="InterPro" id="IPR013767">
    <property type="entry name" value="PAS_fold"/>
</dbReference>
<evidence type="ECO:0000256" key="12">
    <source>
        <dbReference type="SAM" id="Coils"/>
    </source>
</evidence>
<evidence type="ECO:0000256" key="8">
    <source>
        <dbReference type="ARBA" id="ARBA00022777"/>
    </source>
</evidence>
<evidence type="ECO:0000256" key="2">
    <source>
        <dbReference type="ARBA" id="ARBA00004236"/>
    </source>
</evidence>
<sequence length="629" mass="71710">MTKTKVEKYTENLNLPALEIVESTDNLFVSKKLKSLLGIRKEPTTEFFDSDLFYDDKGEKIAFDKLPFIKAFKNGKSILNSPLIYKNGKIEKSFYIDSIFLGGKNLSRLLAIFREAEKPDGEENLRETVDNLNAVVFSTNYDGSEYYYISGAVRMIFGFTPQEIYENKFLILRTIKKEHFGRFKEFIDTLRGGDAACVEYQMKDRYGKEHWVRHNGIPIIRDGKVQKIIGMIIDITEEKINQLKLENSEEKLRVLVDTADDLIFILNGFGYISTINKNGSKTLGYNPQEMTGKHILEFVNKDNEFIVADAFSKLIDSRDKVFFEVEFMDKHGNPIIFEVHAKPLIIDDEVTGIVCVGRNISARKADEKKIKELNSKLIEANRIISIERERAKQKINVLEEVSKLKSEFISNISHELRTPLASIVGFAETISTDSELPPETIREFSNIILTEGKRLAKLINDVLDFSKLESGEEKLLKEEFDLTDALNELLASYSEHIKTKELSLSVRFPEEKIVIYADKNRLMQAIGNLISNAIKFTPSNGRISVIVENFDKEIEIAVNDTGIGIPEKEIPKLFQKFTKIYRQGTLQPGAGFGLTLVKQIVDLHKGVIRVISQENKGSTFIIRLPKKKD</sequence>
<evidence type="ECO:0000256" key="11">
    <source>
        <dbReference type="ARBA" id="ARBA00023136"/>
    </source>
</evidence>
<accession>I7A3K9</accession>
<organism evidence="16 17">
    <name type="scientific">Melioribacter roseus (strain DSM 23840 / JCM 17771 / VKM B-2668 / P3M-2)</name>
    <dbReference type="NCBI Taxonomy" id="1191523"/>
    <lineage>
        <taxon>Bacteria</taxon>
        <taxon>Pseudomonadati</taxon>
        <taxon>Ignavibacteriota</taxon>
        <taxon>Ignavibacteria</taxon>
        <taxon>Ignavibacteriales</taxon>
        <taxon>Melioribacteraceae</taxon>
        <taxon>Melioribacter</taxon>
    </lineage>
</organism>
<reference evidence="16 17" key="1">
    <citation type="journal article" date="2013" name="PLoS ONE">
        <title>Genomic analysis of Melioribacter roseus, facultatively anaerobic organotrophic bacterium representing a novel deep lineage within Bacteriodetes/Chlorobi group.</title>
        <authorList>
            <person name="Kadnikov V.V."/>
            <person name="Mardanov A.V."/>
            <person name="Podosokorskaya O.A."/>
            <person name="Gavrilov S.N."/>
            <person name="Kublanov I.V."/>
            <person name="Beletsky A.V."/>
            <person name="Bonch-Osmolovskaya E.A."/>
            <person name="Ravin N.V."/>
        </authorList>
    </citation>
    <scope>NUCLEOTIDE SEQUENCE [LARGE SCALE GENOMIC DNA]</scope>
    <source>
        <strain evidence="17">JCM 17771 / P3M-2</strain>
    </source>
</reference>
<dbReference type="GO" id="GO:0005524">
    <property type="term" value="F:ATP binding"/>
    <property type="evidence" value="ECO:0007669"/>
    <property type="project" value="UniProtKB-KW"/>
</dbReference>
<dbReference type="InterPro" id="IPR050736">
    <property type="entry name" value="Sensor_HK_Regulatory"/>
</dbReference>
<dbReference type="SMART" id="SM00091">
    <property type="entry name" value="PAS"/>
    <property type="match status" value="2"/>
</dbReference>
<evidence type="ECO:0000256" key="3">
    <source>
        <dbReference type="ARBA" id="ARBA00012438"/>
    </source>
</evidence>
<dbReference type="PROSITE" id="PS50113">
    <property type="entry name" value="PAC"/>
    <property type="match status" value="1"/>
</dbReference>
<evidence type="ECO:0000259" key="14">
    <source>
        <dbReference type="PROSITE" id="PS50112"/>
    </source>
</evidence>
<dbReference type="SUPFAM" id="SSF55785">
    <property type="entry name" value="PYP-like sensor domain (PAS domain)"/>
    <property type="match status" value="2"/>
</dbReference>
<dbReference type="RefSeq" id="WP_014855901.1">
    <property type="nucleotide sequence ID" value="NC_018178.1"/>
</dbReference>
<keyword evidence="11" id="KW-0472">Membrane</keyword>
<dbReference type="InterPro" id="IPR000700">
    <property type="entry name" value="PAS-assoc_C"/>
</dbReference>
<dbReference type="InterPro" id="IPR001610">
    <property type="entry name" value="PAC"/>
</dbReference>
<dbReference type="eggNOG" id="COG5002">
    <property type="taxonomic scope" value="Bacteria"/>
</dbReference>
<dbReference type="EMBL" id="CP003557">
    <property type="protein sequence ID" value="AFN74466.1"/>
    <property type="molecule type" value="Genomic_DNA"/>
</dbReference>
<dbReference type="InterPro" id="IPR013655">
    <property type="entry name" value="PAS_fold_3"/>
</dbReference>
<evidence type="ECO:0000256" key="6">
    <source>
        <dbReference type="ARBA" id="ARBA00022679"/>
    </source>
</evidence>
<keyword evidence="7" id="KW-0547">Nucleotide-binding</keyword>
<feature type="domain" description="PAS" evidence="14">
    <location>
        <begin position="248"/>
        <end position="318"/>
    </location>
</feature>
<dbReference type="InterPro" id="IPR005467">
    <property type="entry name" value="His_kinase_dom"/>
</dbReference>
<dbReference type="InterPro" id="IPR003594">
    <property type="entry name" value="HATPase_dom"/>
</dbReference>
<gene>
    <name evidence="16" type="ordered locus">MROS_1229</name>
</gene>
<evidence type="ECO:0000256" key="10">
    <source>
        <dbReference type="ARBA" id="ARBA00023012"/>
    </source>
</evidence>
<dbReference type="InterPro" id="IPR036890">
    <property type="entry name" value="HATPase_C_sf"/>
</dbReference>
<feature type="domain" description="PAS" evidence="14">
    <location>
        <begin position="121"/>
        <end position="194"/>
    </location>
</feature>
<evidence type="ECO:0000259" key="13">
    <source>
        <dbReference type="PROSITE" id="PS50109"/>
    </source>
</evidence>
<dbReference type="EC" id="2.7.13.3" evidence="3"/>
<keyword evidence="10" id="KW-0902">Two-component regulatory system</keyword>
<dbReference type="Proteomes" id="UP000009011">
    <property type="component" value="Chromosome"/>
</dbReference>
<dbReference type="SUPFAM" id="SSF47384">
    <property type="entry name" value="Homodimeric domain of signal transducing histidine kinase"/>
    <property type="match status" value="1"/>
</dbReference>
<evidence type="ECO:0000256" key="1">
    <source>
        <dbReference type="ARBA" id="ARBA00000085"/>
    </source>
</evidence>
<dbReference type="FunFam" id="3.30.565.10:FF:000037">
    <property type="entry name" value="Hybrid sensor histidine kinase/response regulator"/>
    <property type="match status" value="1"/>
</dbReference>
<comment type="catalytic activity">
    <reaction evidence="1">
        <text>ATP + protein L-histidine = ADP + protein N-phospho-L-histidine.</text>
        <dbReference type="EC" id="2.7.13.3"/>
    </reaction>
</comment>
<dbReference type="InterPro" id="IPR000014">
    <property type="entry name" value="PAS"/>
</dbReference>
<dbReference type="PANTHER" id="PTHR43711">
    <property type="entry name" value="TWO-COMPONENT HISTIDINE KINASE"/>
    <property type="match status" value="1"/>
</dbReference>
<evidence type="ECO:0000256" key="4">
    <source>
        <dbReference type="ARBA" id="ARBA00022475"/>
    </source>
</evidence>
<feature type="domain" description="Histidine kinase" evidence="13">
    <location>
        <begin position="411"/>
        <end position="628"/>
    </location>
</feature>
<evidence type="ECO:0000256" key="7">
    <source>
        <dbReference type="ARBA" id="ARBA00022741"/>
    </source>
</evidence>
<dbReference type="SMART" id="SM00387">
    <property type="entry name" value="HATPase_c"/>
    <property type="match status" value="1"/>
</dbReference>
<dbReference type="Pfam" id="PF00989">
    <property type="entry name" value="PAS"/>
    <property type="match status" value="1"/>
</dbReference>
<dbReference type="SMART" id="SM00388">
    <property type="entry name" value="HisKA"/>
    <property type="match status" value="1"/>
</dbReference>
<dbReference type="GO" id="GO:0006355">
    <property type="term" value="P:regulation of DNA-templated transcription"/>
    <property type="evidence" value="ECO:0007669"/>
    <property type="project" value="InterPro"/>
</dbReference>
<keyword evidence="5" id="KW-0597">Phosphoprotein</keyword>
<evidence type="ECO:0000313" key="16">
    <source>
        <dbReference type="EMBL" id="AFN74466.1"/>
    </source>
</evidence>
<dbReference type="HOGENOM" id="CLU_434645_0_0_10"/>
<keyword evidence="6" id="KW-0808">Transferase</keyword>
<dbReference type="Gene3D" id="3.30.450.20">
    <property type="entry name" value="PAS domain"/>
    <property type="match status" value="2"/>
</dbReference>
<dbReference type="InterPro" id="IPR036097">
    <property type="entry name" value="HisK_dim/P_sf"/>
</dbReference>
<dbReference type="SUPFAM" id="SSF55874">
    <property type="entry name" value="ATPase domain of HSP90 chaperone/DNA topoisomerase II/histidine kinase"/>
    <property type="match status" value="1"/>
</dbReference>
<evidence type="ECO:0000259" key="15">
    <source>
        <dbReference type="PROSITE" id="PS50113"/>
    </source>
</evidence>
<evidence type="ECO:0000256" key="5">
    <source>
        <dbReference type="ARBA" id="ARBA00022553"/>
    </source>
</evidence>
<dbReference type="FunFam" id="1.10.287.130:FF:000008">
    <property type="entry name" value="Two-component sensor histidine kinase"/>
    <property type="match status" value="1"/>
</dbReference>
<dbReference type="PROSITE" id="PS50112">
    <property type="entry name" value="PAS"/>
    <property type="match status" value="2"/>
</dbReference>
<evidence type="ECO:0000313" key="17">
    <source>
        <dbReference type="Proteomes" id="UP000009011"/>
    </source>
</evidence>
<evidence type="ECO:0000256" key="9">
    <source>
        <dbReference type="ARBA" id="ARBA00022840"/>
    </source>
</evidence>
<dbReference type="PROSITE" id="PS50109">
    <property type="entry name" value="HIS_KIN"/>
    <property type="match status" value="1"/>
</dbReference>
<dbReference type="PANTHER" id="PTHR43711:SF26">
    <property type="entry name" value="SENSOR HISTIDINE KINASE RCSC"/>
    <property type="match status" value="1"/>
</dbReference>
<dbReference type="eggNOG" id="COG2202">
    <property type="taxonomic scope" value="Bacteria"/>
</dbReference>
<name>I7A3K9_MELRP</name>
<feature type="coiled-coil region" evidence="12">
    <location>
        <begin position="363"/>
        <end position="390"/>
    </location>
</feature>
<dbReference type="GO" id="GO:0000155">
    <property type="term" value="F:phosphorelay sensor kinase activity"/>
    <property type="evidence" value="ECO:0007669"/>
    <property type="project" value="InterPro"/>
</dbReference>
<dbReference type="Gene3D" id="3.30.565.10">
    <property type="entry name" value="Histidine kinase-like ATPase, C-terminal domain"/>
    <property type="match status" value="1"/>
</dbReference>
<dbReference type="SMART" id="SM00086">
    <property type="entry name" value="PAC"/>
    <property type="match status" value="2"/>
</dbReference>
<dbReference type="OrthoDB" id="9781208at2"/>
<dbReference type="InterPro" id="IPR004358">
    <property type="entry name" value="Sig_transdc_His_kin-like_C"/>
</dbReference>
<keyword evidence="4" id="KW-1003">Cell membrane</keyword>
<dbReference type="CDD" id="cd00130">
    <property type="entry name" value="PAS"/>
    <property type="match status" value="2"/>
</dbReference>
<dbReference type="PRINTS" id="PR00344">
    <property type="entry name" value="BCTRLSENSOR"/>
</dbReference>
<dbReference type="CDD" id="cd00075">
    <property type="entry name" value="HATPase"/>
    <property type="match status" value="1"/>
</dbReference>
<proteinExistence type="predicted"/>
<protein>
    <recommendedName>
        <fullName evidence="3">histidine kinase</fullName>
        <ecNumber evidence="3">2.7.13.3</ecNumber>
    </recommendedName>
</protein>
<feature type="domain" description="PAC" evidence="15">
    <location>
        <begin position="196"/>
        <end position="247"/>
    </location>
</feature>
<dbReference type="Gene3D" id="1.10.287.130">
    <property type="match status" value="1"/>
</dbReference>